<gene>
    <name evidence="2" type="ORF">AVDCRST_MAG36-2226</name>
</gene>
<protein>
    <submittedName>
        <fullName evidence="2">Uncharacterized protein</fullName>
    </submittedName>
</protein>
<reference evidence="2" key="1">
    <citation type="submission" date="2020-02" db="EMBL/GenBank/DDBJ databases">
        <authorList>
            <person name="Meier V. D."/>
        </authorList>
    </citation>
    <scope>NUCLEOTIDE SEQUENCE</scope>
    <source>
        <strain evidence="2">AVDCRST_MAG36</strain>
    </source>
</reference>
<accession>A0A6J4MBN4</accession>
<feature type="region of interest" description="Disordered" evidence="1">
    <location>
        <begin position="1"/>
        <end position="23"/>
    </location>
</feature>
<dbReference type="EMBL" id="CADCUH010000151">
    <property type="protein sequence ID" value="CAA9354814.1"/>
    <property type="molecule type" value="Genomic_DNA"/>
</dbReference>
<proteinExistence type="predicted"/>
<feature type="compositionally biased region" description="Basic residues" evidence="1">
    <location>
        <begin position="44"/>
        <end position="63"/>
    </location>
</feature>
<feature type="non-terminal residue" evidence="2">
    <location>
        <position position="63"/>
    </location>
</feature>
<sequence length="63" mass="7119">WIDQTWTRSVDRGPAPRSGPGACPGRAWVVCAHGWPDPDPGRHPTTRRRRVPRQGRGRRVLRG</sequence>
<dbReference type="AlphaFoldDB" id="A0A6J4MBN4"/>
<name>A0A6J4MBN4_9ACTN</name>
<feature type="non-terminal residue" evidence="2">
    <location>
        <position position="1"/>
    </location>
</feature>
<organism evidence="2">
    <name type="scientific">uncultured Nocardioidaceae bacterium</name>
    <dbReference type="NCBI Taxonomy" id="253824"/>
    <lineage>
        <taxon>Bacteria</taxon>
        <taxon>Bacillati</taxon>
        <taxon>Actinomycetota</taxon>
        <taxon>Actinomycetes</taxon>
        <taxon>Propionibacteriales</taxon>
        <taxon>Nocardioidaceae</taxon>
        <taxon>environmental samples</taxon>
    </lineage>
</organism>
<feature type="region of interest" description="Disordered" evidence="1">
    <location>
        <begin position="35"/>
        <end position="63"/>
    </location>
</feature>
<evidence type="ECO:0000313" key="2">
    <source>
        <dbReference type="EMBL" id="CAA9354814.1"/>
    </source>
</evidence>
<evidence type="ECO:0000256" key="1">
    <source>
        <dbReference type="SAM" id="MobiDB-lite"/>
    </source>
</evidence>